<dbReference type="Pfam" id="PF04214">
    <property type="entry name" value="DUF411"/>
    <property type="match status" value="1"/>
</dbReference>
<feature type="chain" id="PRO_5032686891" evidence="1">
    <location>
        <begin position="25"/>
        <end position="163"/>
    </location>
</feature>
<dbReference type="Proteomes" id="UP000565262">
    <property type="component" value="Unassembled WGS sequence"/>
</dbReference>
<evidence type="ECO:0000256" key="1">
    <source>
        <dbReference type="SAM" id="SignalP"/>
    </source>
</evidence>
<dbReference type="SUPFAM" id="SSF52833">
    <property type="entry name" value="Thioredoxin-like"/>
    <property type="match status" value="1"/>
</dbReference>
<proteinExistence type="predicted"/>
<reference evidence="2 3" key="1">
    <citation type="submission" date="2020-08" db="EMBL/GenBank/DDBJ databases">
        <title>Oceanospirillum sp. nov. isolated from marine sediment.</title>
        <authorList>
            <person name="Ji X."/>
        </authorList>
    </citation>
    <scope>NUCLEOTIDE SEQUENCE [LARGE SCALE GENOMIC DNA]</scope>
    <source>
        <strain evidence="2 3">D5</strain>
    </source>
</reference>
<dbReference type="InterPro" id="IPR036249">
    <property type="entry name" value="Thioredoxin-like_sf"/>
</dbReference>
<feature type="signal peptide" evidence="1">
    <location>
        <begin position="1"/>
        <end position="24"/>
    </location>
</feature>
<evidence type="ECO:0000313" key="3">
    <source>
        <dbReference type="Proteomes" id="UP000565262"/>
    </source>
</evidence>
<keyword evidence="1" id="KW-0732">Signal</keyword>
<dbReference type="EMBL" id="JACJFM010000007">
    <property type="protein sequence ID" value="MBB1486418.1"/>
    <property type="molecule type" value="Genomic_DNA"/>
</dbReference>
<name>A0A839IN97_9GAMM</name>
<comment type="caution">
    <text evidence="2">The sequence shown here is derived from an EMBL/GenBank/DDBJ whole genome shotgun (WGS) entry which is preliminary data.</text>
</comment>
<dbReference type="Gene3D" id="3.40.30.10">
    <property type="entry name" value="Glutaredoxin"/>
    <property type="match status" value="1"/>
</dbReference>
<organism evidence="2 3">
    <name type="scientific">Oceanospirillum sediminis</name>
    <dbReference type="NCBI Taxonomy" id="2760088"/>
    <lineage>
        <taxon>Bacteria</taxon>
        <taxon>Pseudomonadati</taxon>
        <taxon>Pseudomonadota</taxon>
        <taxon>Gammaproteobacteria</taxon>
        <taxon>Oceanospirillales</taxon>
        <taxon>Oceanospirillaceae</taxon>
        <taxon>Oceanospirillum</taxon>
    </lineage>
</organism>
<keyword evidence="3" id="KW-1185">Reference proteome</keyword>
<gene>
    <name evidence="2" type="ORF">H4O21_07330</name>
</gene>
<dbReference type="AlphaFoldDB" id="A0A839IN97"/>
<sequence length="163" mass="17850">MKKQQLLLPALVTLGSVLSAPVQAANPVWLEGKNEQSYEIQVYHSPTCGCCKGWVDHLKDHNFKVESIEMHDVTPIKQKLGVPQQGASCHTAVVNGKVIEGHVPAQDIKQLLSAESDIRLLTVPGMPSGGPGMDYEGARKDAFKVFAMTEQGKVSTFNQYQDY</sequence>
<protein>
    <submittedName>
        <fullName evidence="2">DUF411 domain-containing protein</fullName>
    </submittedName>
</protein>
<dbReference type="InterPro" id="IPR007332">
    <property type="entry name" value="DUF411"/>
</dbReference>
<accession>A0A839IN97</accession>
<evidence type="ECO:0000313" key="2">
    <source>
        <dbReference type="EMBL" id="MBB1486418.1"/>
    </source>
</evidence>